<dbReference type="SUPFAM" id="SSF52540">
    <property type="entry name" value="P-loop containing nucleoside triphosphate hydrolases"/>
    <property type="match status" value="1"/>
</dbReference>
<feature type="domain" description="Thymidylate kinase-like" evidence="1">
    <location>
        <begin position="1"/>
        <end position="172"/>
    </location>
</feature>
<dbReference type="Gene3D" id="3.40.50.300">
    <property type="entry name" value="P-loop containing nucleotide triphosphate hydrolases"/>
    <property type="match status" value="1"/>
</dbReference>
<organism evidence="2">
    <name type="scientific">marine sediment metagenome</name>
    <dbReference type="NCBI Taxonomy" id="412755"/>
    <lineage>
        <taxon>unclassified sequences</taxon>
        <taxon>metagenomes</taxon>
        <taxon>ecological metagenomes</taxon>
    </lineage>
</organism>
<dbReference type="AlphaFoldDB" id="X1PQP5"/>
<dbReference type="EMBL" id="BARV01029649">
    <property type="protein sequence ID" value="GAI33214.1"/>
    <property type="molecule type" value="Genomic_DNA"/>
</dbReference>
<reference evidence="2" key="1">
    <citation type="journal article" date="2014" name="Front. Microbiol.">
        <title>High frequency of phylogenetically diverse reductive dehalogenase-homologous genes in deep subseafloor sedimentary metagenomes.</title>
        <authorList>
            <person name="Kawai M."/>
            <person name="Futagami T."/>
            <person name="Toyoda A."/>
            <person name="Takaki Y."/>
            <person name="Nishi S."/>
            <person name="Hori S."/>
            <person name="Arai W."/>
            <person name="Tsubouchi T."/>
            <person name="Morono Y."/>
            <person name="Uchiyama I."/>
            <person name="Ito T."/>
            <person name="Fujiyama A."/>
            <person name="Inagaki F."/>
            <person name="Takami H."/>
        </authorList>
    </citation>
    <scope>NUCLEOTIDE SEQUENCE</scope>
    <source>
        <strain evidence="2">Expedition CK06-06</strain>
    </source>
</reference>
<evidence type="ECO:0000313" key="2">
    <source>
        <dbReference type="EMBL" id="GAI33214.1"/>
    </source>
</evidence>
<accession>X1PQP5</accession>
<evidence type="ECO:0000259" key="1">
    <source>
        <dbReference type="Pfam" id="PF02223"/>
    </source>
</evidence>
<proteinExistence type="predicted"/>
<sequence>DAAGKDTHAGIIKRKRERRGERVLIRSHPEDDNLFDIIAKQALFGTGEKNKAKASVFYALDVIRSLLRYYKSDEYDTLIIVRYLIGTAYLPFPVAKFAYKFFKTLLPTPEHMFFLDVSPDEALRRIQKRRAYEMFETREELVKVRKKALALAQEGRHIINTDRPKQMAAAEISRIQGYSAKAPLEG</sequence>
<dbReference type="InterPro" id="IPR039430">
    <property type="entry name" value="Thymidylate_kin-like_dom"/>
</dbReference>
<dbReference type="Pfam" id="PF02223">
    <property type="entry name" value="Thymidylate_kin"/>
    <property type="match status" value="1"/>
</dbReference>
<protein>
    <recommendedName>
        <fullName evidence="1">Thymidylate kinase-like domain-containing protein</fullName>
    </recommendedName>
</protein>
<feature type="non-terminal residue" evidence="2">
    <location>
        <position position="1"/>
    </location>
</feature>
<name>X1PQP5_9ZZZZ</name>
<dbReference type="InterPro" id="IPR027417">
    <property type="entry name" value="P-loop_NTPase"/>
</dbReference>
<gene>
    <name evidence="2" type="ORF">S06H3_47228</name>
</gene>
<comment type="caution">
    <text evidence="2">The sequence shown here is derived from an EMBL/GenBank/DDBJ whole genome shotgun (WGS) entry which is preliminary data.</text>
</comment>